<keyword evidence="2" id="KW-1185">Reference proteome</keyword>
<evidence type="ECO:0000313" key="1">
    <source>
        <dbReference type="EMBL" id="KAF9444931.1"/>
    </source>
</evidence>
<accession>A0A9P5X8V8</accession>
<dbReference type="EMBL" id="MU151337">
    <property type="protein sequence ID" value="KAF9444931.1"/>
    <property type="molecule type" value="Genomic_DNA"/>
</dbReference>
<name>A0A9P5X8V8_9AGAR</name>
<gene>
    <name evidence="1" type="ORF">P691DRAFT_299049</name>
</gene>
<reference evidence="1" key="1">
    <citation type="submission" date="2020-11" db="EMBL/GenBank/DDBJ databases">
        <authorList>
            <consortium name="DOE Joint Genome Institute"/>
            <person name="Ahrendt S."/>
            <person name="Riley R."/>
            <person name="Andreopoulos W."/>
            <person name="Labutti K."/>
            <person name="Pangilinan J."/>
            <person name="Ruiz-Duenas F.J."/>
            <person name="Barrasa J.M."/>
            <person name="Sanchez-Garcia M."/>
            <person name="Camarero S."/>
            <person name="Miyauchi S."/>
            <person name="Serrano A."/>
            <person name="Linde D."/>
            <person name="Babiker R."/>
            <person name="Drula E."/>
            <person name="Ayuso-Fernandez I."/>
            <person name="Pacheco R."/>
            <person name="Padilla G."/>
            <person name="Ferreira P."/>
            <person name="Barriuso J."/>
            <person name="Kellner H."/>
            <person name="Castanera R."/>
            <person name="Alfaro M."/>
            <person name="Ramirez L."/>
            <person name="Pisabarro A.G."/>
            <person name="Kuo A."/>
            <person name="Tritt A."/>
            <person name="Lipzen A."/>
            <person name="He G."/>
            <person name="Yan M."/>
            <person name="Ng V."/>
            <person name="Cullen D."/>
            <person name="Martin F."/>
            <person name="Rosso M.-N."/>
            <person name="Henrissat B."/>
            <person name="Hibbett D."/>
            <person name="Martinez A.T."/>
            <person name="Grigoriev I.V."/>
        </authorList>
    </citation>
    <scope>NUCLEOTIDE SEQUENCE</scope>
    <source>
        <strain evidence="1">MF-IS2</strain>
    </source>
</reference>
<sequence>MRAATFPSIVSRTDWKVFKLWKAVEGVKNQEPGVREDVCVDAPDAHDDIVTGFTLGWGERDSFKATTAAHTEL</sequence>
<dbReference type="AlphaFoldDB" id="A0A9P5X8V8"/>
<evidence type="ECO:0000313" key="2">
    <source>
        <dbReference type="Proteomes" id="UP000807342"/>
    </source>
</evidence>
<organism evidence="1 2">
    <name type="scientific">Macrolepiota fuliginosa MF-IS2</name>
    <dbReference type="NCBI Taxonomy" id="1400762"/>
    <lineage>
        <taxon>Eukaryota</taxon>
        <taxon>Fungi</taxon>
        <taxon>Dikarya</taxon>
        <taxon>Basidiomycota</taxon>
        <taxon>Agaricomycotina</taxon>
        <taxon>Agaricomycetes</taxon>
        <taxon>Agaricomycetidae</taxon>
        <taxon>Agaricales</taxon>
        <taxon>Agaricineae</taxon>
        <taxon>Agaricaceae</taxon>
        <taxon>Macrolepiota</taxon>
    </lineage>
</organism>
<protein>
    <submittedName>
        <fullName evidence="1">Uncharacterized protein</fullName>
    </submittedName>
</protein>
<proteinExistence type="predicted"/>
<comment type="caution">
    <text evidence="1">The sequence shown here is derived from an EMBL/GenBank/DDBJ whole genome shotgun (WGS) entry which is preliminary data.</text>
</comment>
<dbReference type="Proteomes" id="UP000807342">
    <property type="component" value="Unassembled WGS sequence"/>
</dbReference>